<name>I2Q4F2_9BACT</name>
<proteinExistence type="predicted"/>
<feature type="domain" description="SWIM-type" evidence="3">
    <location>
        <begin position="61"/>
        <end position="96"/>
    </location>
</feature>
<feature type="region of interest" description="Disordered" evidence="2">
    <location>
        <begin position="107"/>
        <end position="138"/>
    </location>
</feature>
<keyword evidence="1" id="KW-0862">Zinc</keyword>
<dbReference type="AlphaFoldDB" id="I2Q4F2"/>
<gene>
    <name evidence="4" type="ORF">DesU5LDRAFT_3020</name>
</gene>
<reference evidence="4" key="1">
    <citation type="submission" date="2011-11" db="EMBL/GenBank/DDBJ databases">
        <title>Improved High-Quality Draft sequence of Desulfovibrio sp. U5L.</title>
        <authorList>
            <consortium name="US DOE Joint Genome Institute"/>
            <person name="Lucas S."/>
            <person name="Han J."/>
            <person name="Lapidus A."/>
            <person name="Cheng J.-F."/>
            <person name="Goodwin L."/>
            <person name="Pitluck S."/>
            <person name="Peters L."/>
            <person name="Ovchinnikova G."/>
            <person name="Held B."/>
            <person name="Detter J.C."/>
            <person name="Han C."/>
            <person name="Tapia R."/>
            <person name="Land M."/>
            <person name="Hauser L."/>
            <person name="Kyrpides N."/>
            <person name="Ivanova N."/>
            <person name="Pagani I."/>
            <person name="Gabster J."/>
            <person name="Walker C."/>
            <person name="Stolyar S."/>
            <person name="Stahl D."/>
            <person name="Arkin A."/>
            <person name="Dehal P."/>
            <person name="Hazen T."/>
            <person name="Woyke T."/>
        </authorList>
    </citation>
    <scope>NUCLEOTIDE SEQUENCE [LARGE SCALE GENOMIC DNA]</scope>
    <source>
        <strain evidence="4">U5L</strain>
    </source>
</reference>
<dbReference type="GO" id="GO:0008270">
    <property type="term" value="F:zinc ion binding"/>
    <property type="evidence" value="ECO:0007669"/>
    <property type="project" value="UniProtKB-KW"/>
</dbReference>
<evidence type="ECO:0000256" key="2">
    <source>
        <dbReference type="SAM" id="MobiDB-lite"/>
    </source>
</evidence>
<dbReference type="HOGENOM" id="CLU_1394394_0_0_7"/>
<evidence type="ECO:0000259" key="3">
    <source>
        <dbReference type="PROSITE" id="PS50966"/>
    </source>
</evidence>
<dbReference type="eggNOG" id="COG4715">
    <property type="taxonomic scope" value="Bacteria"/>
</dbReference>
<evidence type="ECO:0000313" key="4">
    <source>
        <dbReference type="EMBL" id="EIG54658.1"/>
    </source>
</evidence>
<organism evidence="4">
    <name type="scientific">Desulfovibrio sp. U5L</name>
    <dbReference type="NCBI Taxonomy" id="596152"/>
    <lineage>
        <taxon>Bacteria</taxon>
        <taxon>Pseudomonadati</taxon>
        <taxon>Thermodesulfobacteriota</taxon>
        <taxon>Desulfovibrionia</taxon>
        <taxon>Desulfovibrionales</taxon>
        <taxon>Desulfovibrionaceae</taxon>
        <taxon>Desulfovibrio</taxon>
    </lineage>
</organism>
<dbReference type="STRING" id="596152.DesU5LDRAFT_3020"/>
<sequence length="195" mass="21534">MPNPLSRQPHFKLLAWDDLVIWAGSKVATRGRGYQREGQVKDLAETAGGGLIAPVDGSERYLVQIRMDGEGRLESHCICPYTFDCKHGVVAVLEYLVQVAKDSAIPEADPQDPRLTWTSGDENDGADEDRDPDEAYGMALPPDVLAQVDALLVAKTKVELIDLIHGFMEKYPKVASELQDTIQLRSGDNRFLVDV</sequence>
<feature type="compositionally biased region" description="Acidic residues" evidence="2">
    <location>
        <begin position="121"/>
        <end position="134"/>
    </location>
</feature>
<dbReference type="InterPro" id="IPR007527">
    <property type="entry name" value="Znf_SWIM"/>
</dbReference>
<keyword evidence="1" id="KW-0479">Metal-binding</keyword>
<dbReference type="EMBL" id="JH600068">
    <property type="protein sequence ID" value="EIG54658.1"/>
    <property type="molecule type" value="Genomic_DNA"/>
</dbReference>
<dbReference type="PROSITE" id="PS50966">
    <property type="entry name" value="ZF_SWIM"/>
    <property type="match status" value="1"/>
</dbReference>
<accession>I2Q4F2</accession>
<protein>
    <recommendedName>
        <fullName evidence="3">SWIM-type domain-containing protein</fullName>
    </recommendedName>
</protein>
<evidence type="ECO:0000256" key="1">
    <source>
        <dbReference type="PROSITE-ProRule" id="PRU00325"/>
    </source>
</evidence>
<keyword evidence="1" id="KW-0863">Zinc-finger</keyword>